<keyword evidence="3" id="KW-1185">Reference proteome</keyword>
<dbReference type="Proteomes" id="UP000198356">
    <property type="component" value="Unassembled WGS sequence"/>
</dbReference>
<evidence type="ECO:0000256" key="1">
    <source>
        <dbReference type="SAM" id="SignalP"/>
    </source>
</evidence>
<dbReference type="InterPro" id="IPR017802">
    <property type="entry name" value="VWFA-rel_acidobac-type"/>
</dbReference>
<evidence type="ECO:0000313" key="3">
    <source>
        <dbReference type="Proteomes" id="UP000198356"/>
    </source>
</evidence>
<sequence>MKWTHPALPTLALLLPACLPGAHAQQPEPSGAIQTLRVTSNIVVLDVVVTDAQGNVVPGLKKDDFTILQDNKPQPIRSFDPWEEHPLASAPAAAPKVDRFGQPDWGDTPLTIFVLDDLNTPFDEKSYSAFTLKKYLQAQPAQLKTPSMLLIVNETGLHSLAAYTQDRDVLIRALDKRPASFPDQLAKGNDIDLLTESFAVLRQIALSSEGVRAHKNLVWMGRGFPTVDPSELDAPGNITLQNALKDTVTLLTKVRITLYKVDPITSNARAAATDVATSIDMGGGMGNRASVEPPSEDPLKGDLSFNQFAVQTGGHYFYGRNDLDQQIAGSLERGSEFYTLTYRPQQAPDADAYRAIRIQMRDPSLKAVTRQGFYSESAPKPEPTVKEMGFDLKAAATGSMKYSGVGLQIVAVTSSRTADRVTVNFAVEDKTLTWSPVEAGGESAKILTLLVAEDAEHRIQSSTAATLALAVKDARGIAKGVLNTHAQVDINAKTRFVRLLVRDSNGRIGSVDVDPASWSGAAPK</sequence>
<dbReference type="RefSeq" id="WP_089407209.1">
    <property type="nucleotide sequence ID" value="NZ_FZOU01000001.1"/>
</dbReference>
<feature type="signal peptide" evidence="1">
    <location>
        <begin position="1"/>
        <end position="24"/>
    </location>
</feature>
<dbReference type="AlphaFoldDB" id="A0A239EFP1"/>
<dbReference type="OrthoDB" id="115169at2"/>
<gene>
    <name evidence="2" type="ORF">SAMN05421770_101956</name>
</gene>
<dbReference type="EMBL" id="FZOU01000001">
    <property type="protein sequence ID" value="SNS43485.1"/>
    <property type="molecule type" value="Genomic_DNA"/>
</dbReference>
<organism evidence="2 3">
    <name type="scientific">Granulicella rosea</name>
    <dbReference type="NCBI Taxonomy" id="474952"/>
    <lineage>
        <taxon>Bacteria</taxon>
        <taxon>Pseudomonadati</taxon>
        <taxon>Acidobacteriota</taxon>
        <taxon>Terriglobia</taxon>
        <taxon>Terriglobales</taxon>
        <taxon>Acidobacteriaceae</taxon>
        <taxon>Granulicella</taxon>
    </lineage>
</organism>
<keyword evidence="1" id="KW-0732">Signal</keyword>
<protein>
    <submittedName>
        <fullName evidence="2">VWFA-related domain-containing protein</fullName>
    </submittedName>
</protein>
<dbReference type="NCBIfam" id="TIGR03436">
    <property type="entry name" value="acidobact_VWFA"/>
    <property type="match status" value="1"/>
</dbReference>
<accession>A0A239EFP1</accession>
<evidence type="ECO:0000313" key="2">
    <source>
        <dbReference type="EMBL" id="SNS43485.1"/>
    </source>
</evidence>
<name>A0A239EFP1_9BACT</name>
<reference evidence="2 3" key="1">
    <citation type="submission" date="2017-06" db="EMBL/GenBank/DDBJ databases">
        <authorList>
            <person name="Kim H.J."/>
            <person name="Triplett B.A."/>
        </authorList>
    </citation>
    <scope>NUCLEOTIDE SEQUENCE [LARGE SCALE GENOMIC DNA]</scope>
    <source>
        <strain evidence="2 3">DSM 18704</strain>
    </source>
</reference>
<proteinExistence type="predicted"/>
<feature type="chain" id="PRO_5012308674" evidence="1">
    <location>
        <begin position="25"/>
        <end position="524"/>
    </location>
</feature>